<dbReference type="EMBL" id="JAINUF010000026">
    <property type="protein sequence ID" value="KAJ8332376.1"/>
    <property type="molecule type" value="Genomic_DNA"/>
</dbReference>
<organism evidence="2 3">
    <name type="scientific">Synaphobranchus kaupii</name>
    <name type="common">Kaup's arrowtooth eel</name>
    <dbReference type="NCBI Taxonomy" id="118154"/>
    <lineage>
        <taxon>Eukaryota</taxon>
        <taxon>Metazoa</taxon>
        <taxon>Chordata</taxon>
        <taxon>Craniata</taxon>
        <taxon>Vertebrata</taxon>
        <taxon>Euteleostomi</taxon>
        <taxon>Actinopterygii</taxon>
        <taxon>Neopterygii</taxon>
        <taxon>Teleostei</taxon>
        <taxon>Anguilliformes</taxon>
        <taxon>Synaphobranchidae</taxon>
        <taxon>Synaphobranchus</taxon>
    </lineage>
</organism>
<dbReference type="SUPFAM" id="SSF46689">
    <property type="entry name" value="Homeodomain-like"/>
    <property type="match status" value="1"/>
</dbReference>
<comment type="caution">
    <text evidence="2">The sequence shown here is derived from an EMBL/GenBank/DDBJ whole genome shotgun (WGS) entry which is preliminary data.</text>
</comment>
<accession>A0A9Q1E525</accession>
<evidence type="ECO:0000313" key="3">
    <source>
        <dbReference type="Proteomes" id="UP001152622"/>
    </source>
</evidence>
<dbReference type="PANTHER" id="PTHR46564">
    <property type="entry name" value="TRANSPOSASE"/>
    <property type="match status" value="1"/>
</dbReference>
<dbReference type="Gene3D" id="3.30.420.10">
    <property type="entry name" value="Ribonuclease H-like superfamily/Ribonuclease H"/>
    <property type="match status" value="1"/>
</dbReference>
<evidence type="ECO:0000259" key="1">
    <source>
        <dbReference type="Pfam" id="PF13358"/>
    </source>
</evidence>
<dbReference type="OrthoDB" id="8928061at2759"/>
<gene>
    <name evidence="2" type="ORF">SKAU_G00425490</name>
</gene>
<dbReference type="PANTHER" id="PTHR46564:SF1">
    <property type="entry name" value="TRANSPOSASE"/>
    <property type="match status" value="1"/>
</dbReference>
<dbReference type="NCBIfam" id="NF033545">
    <property type="entry name" value="transpos_IS630"/>
    <property type="match status" value="1"/>
</dbReference>
<dbReference type="InterPro" id="IPR009057">
    <property type="entry name" value="Homeodomain-like_sf"/>
</dbReference>
<dbReference type="InterPro" id="IPR047655">
    <property type="entry name" value="Transpos_IS630-like"/>
</dbReference>
<dbReference type="InterPro" id="IPR036397">
    <property type="entry name" value="RNaseH_sf"/>
</dbReference>
<reference evidence="2" key="1">
    <citation type="journal article" date="2023" name="Science">
        <title>Genome structures resolve the early diversification of teleost fishes.</title>
        <authorList>
            <person name="Parey E."/>
            <person name="Louis A."/>
            <person name="Montfort J."/>
            <person name="Bouchez O."/>
            <person name="Roques C."/>
            <person name="Iampietro C."/>
            <person name="Lluch J."/>
            <person name="Castinel A."/>
            <person name="Donnadieu C."/>
            <person name="Desvignes T."/>
            <person name="Floi Bucao C."/>
            <person name="Jouanno E."/>
            <person name="Wen M."/>
            <person name="Mejri S."/>
            <person name="Dirks R."/>
            <person name="Jansen H."/>
            <person name="Henkel C."/>
            <person name="Chen W.J."/>
            <person name="Zahm M."/>
            <person name="Cabau C."/>
            <person name="Klopp C."/>
            <person name="Thompson A.W."/>
            <person name="Robinson-Rechavi M."/>
            <person name="Braasch I."/>
            <person name="Lecointre G."/>
            <person name="Bobe J."/>
            <person name="Postlethwait J.H."/>
            <person name="Berthelot C."/>
            <person name="Roest Crollius H."/>
            <person name="Guiguen Y."/>
        </authorList>
    </citation>
    <scope>NUCLEOTIDE SEQUENCE</scope>
    <source>
        <strain evidence="2">WJC10195</strain>
    </source>
</reference>
<name>A0A9Q1E525_SYNKA</name>
<keyword evidence="3" id="KW-1185">Reference proteome</keyword>
<dbReference type="Proteomes" id="UP001152622">
    <property type="component" value="Unassembled WGS sequence"/>
</dbReference>
<protein>
    <recommendedName>
        <fullName evidence="1">Tc1-like transposase DDE domain-containing protein</fullName>
    </recommendedName>
</protein>
<dbReference type="AlphaFoldDB" id="A0A9Q1E525"/>
<dbReference type="InterPro" id="IPR038717">
    <property type="entry name" value="Tc1-like_DDE_dom"/>
</dbReference>
<sequence>MTEAGRRVQPNLSRFTVASVIRTFRDENRIERLPPRGGRGLTFTAEQETAIVNMVLANNVIRLREIQNRVIEDNIIFPNIHTVSLSTIDRVLKRNHVRMKQVYQVPFERNSDRVKELRYQYVQRVLELDANAAPQEYLFVDEAGFNLTKTRRRGRNIIGHRATVDVPGQRGGNITMCAAIGQQGVIHHHAHLGPYNAALLIAFFDSLHNILITPQEEGPEQPNYVIIWDNVSFHRAALVQDWFIAHPRFSGLFLPPYSPFLNPIEELFSAWRWKVYDRNPHERMTLLQAMEEACGDIHADACQGWIRHARRRKHCMRCG</sequence>
<proteinExistence type="predicted"/>
<evidence type="ECO:0000313" key="2">
    <source>
        <dbReference type="EMBL" id="KAJ8332376.1"/>
    </source>
</evidence>
<feature type="domain" description="Tc1-like transposase DDE" evidence="1">
    <location>
        <begin position="138"/>
        <end position="277"/>
    </location>
</feature>
<dbReference type="Pfam" id="PF13358">
    <property type="entry name" value="DDE_3"/>
    <property type="match status" value="1"/>
</dbReference>
<dbReference type="GO" id="GO:0003676">
    <property type="term" value="F:nucleic acid binding"/>
    <property type="evidence" value="ECO:0007669"/>
    <property type="project" value="InterPro"/>
</dbReference>